<gene>
    <name evidence="1" type="ORF">TNIN_151371</name>
</gene>
<comment type="caution">
    <text evidence="1">The sequence shown here is derived from an EMBL/GenBank/DDBJ whole genome shotgun (WGS) entry which is preliminary data.</text>
</comment>
<dbReference type="Proteomes" id="UP000886998">
    <property type="component" value="Unassembled WGS sequence"/>
</dbReference>
<name>A0A8X6YE31_9ARAC</name>
<accession>A0A8X6YE31</accession>
<reference evidence="1" key="1">
    <citation type="submission" date="2020-08" db="EMBL/GenBank/DDBJ databases">
        <title>Multicomponent nature underlies the extraordinary mechanical properties of spider dragline silk.</title>
        <authorList>
            <person name="Kono N."/>
            <person name="Nakamura H."/>
            <person name="Mori M."/>
            <person name="Yoshida Y."/>
            <person name="Ohtoshi R."/>
            <person name="Malay A.D."/>
            <person name="Moran D.A.P."/>
            <person name="Tomita M."/>
            <person name="Numata K."/>
            <person name="Arakawa K."/>
        </authorList>
    </citation>
    <scope>NUCLEOTIDE SEQUENCE</scope>
</reference>
<proteinExistence type="predicted"/>
<evidence type="ECO:0000313" key="2">
    <source>
        <dbReference type="Proteomes" id="UP000886998"/>
    </source>
</evidence>
<evidence type="ECO:0000313" key="1">
    <source>
        <dbReference type="EMBL" id="GFY70317.1"/>
    </source>
</evidence>
<sequence>MMMSLNEFACVVGCDFHYLKFMVLMLSAYGNKEDICNSSIQILVGVVGGLDLPLSAGEDAERVNVLSEYQVTRAGDVFSDFLVLLLV</sequence>
<keyword evidence="2" id="KW-1185">Reference proteome</keyword>
<protein>
    <submittedName>
        <fullName evidence="1">Uncharacterized protein</fullName>
    </submittedName>
</protein>
<dbReference type="AlphaFoldDB" id="A0A8X6YE31"/>
<dbReference type="EMBL" id="BMAV01018180">
    <property type="protein sequence ID" value="GFY70317.1"/>
    <property type="molecule type" value="Genomic_DNA"/>
</dbReference>
<organism evidence="1 2">
    <name type="scientific">Trichonephila inaurata madagascariensis</name>
    <dbReference type="NCBI Taxonomy" id="2747483"/>
    <lineage>
        <taxon>Eukaryota</taxon>
        <taxon>Metazoa</taxon>
        <taxon>Ecdysozoa</taxon>
        <taxon>Arthropoda</taxon>
        <taxon>Chelicerata</taxon>
        <taxon>Arachnida</taxon>
        <taxon>Araneae</taxon>
        <taxon>Araneomorphae</taxon>
        <taxon>Entelegynae</taxon>
        <taxon>Araneoidea</taxon>
        <taxon>Nephilidae</taxon>
        <taxon>Trichonephila</taxon>
        <taxon>Trichonephila inaurata</taxon>
    </lineage>
</organism>